<dbReference type="InterPro" id="IPR036941">
    <property type="entry name" value="Rcpt_L-dom_sf"/>
</dbReference>
<dbReference type="Gene3D" id="3.80.20.20">
    <property type="entry name" value="Receptor L-domain"/>
    <property type="match status" value="1"/>
</dbReference>
<evidence type="ECO:0000313" key="2">
    <source>
        <dbReference type="EMBL" id="KAG8231627.1"/>
    </source>
</evidence>
<protein>
    <recommendedName>
        <fullName evidence="1">Receptor L-domain domain-containing protein</fullName>
    </recommendedName>
</protein>
<keyword evidence="3" id="KW-1185">Reference proteome</keyword>
<evidence type="ECO:0000259" key="1">
    <source>
        <dbReference type="Pfam" id="PF01030"/>
    </source>
</evidence>
<dbReference type="OrthoDB" id="5809444at2759"/>
<accession>A0A8K0KC02</accession>
<gene>
    <name evidence="2" type="ORF">J437_LFUL012556</name>
</gene>
<reference evidence="2" key="2">
    <citation type="submission" date="2017-10" db="EMBL/GenBank/DDBJ databases">
        <title>Ladona fulva Genome sequencing and assembly.</title>
        <authorList>
            <person name="Murali S."/>
            <person name="Richards S."/>
            <person name="Bandaranaike D."/>
            <person name="Bellair M."/>
            <person name="Blankenburg K."/>
            <person name="Chao H."/>
            <person name="Dinh H."/>
            <person name="Doddapaneni H."/>
            <person name="Dugan-Rocha S."/>
            <person name="Elkadiri S."/>
            <person name="Gnanaolivu R."/>
            <person name="Hernandez B."/>
            <person name="Skinner E."/>
            <person name="Javaid M."/>
            <person name="Lee S."/>
            <person name="Li M."/>
            <person name="Ming W."/>
            <person name="Munidasa M."/>
            <person name="Muniz J."/>
            <person name="Nguyen L."/>
            <person name="Hughes D."/>
            <person name="Osuji N."/>
            <person name="Pu L.-L."/>
            <person name="Puazo M."/>
            <person name="Qu C."/>
            <person name="Quiroz J."/>
            <person name="Raj R."/>
            <person name="Weissenberger G."/>
            <person name="Xin Y."/>
            <person name="Zou X."/>
            <person name="Han Y."/>
            <person name="Worley K."/>
            <person name="Muzny D."/>
            <person name="Gibbs R."/>
        </authorList>
    </citation>
    <scope>NUCLEOTIDE SEQUENCE</scope>
    <source>
        <strain evidence="2">Sampled in the wild</strain>
    </source>
</reference>
<dbReference type="Proteomes" id="UP000792457">
    <property type="component" value="Unassembled WGS sequence"/>
</dbReference>
<name>A0A8K0KC02_LADFU</name>
<evidence type="ECO:0000313" key="3">
    <source>
        <dbReference type="Proteomes" id="UP000792457"/>
    </source>
</evidence>
<dbReference type="EMBL" id="KZ308564">
    <property type="protein sequence ID" value="KAG8231627.1"/>
    <property type="molecule type" value="Genomic_DNA"/>
</dbReference>
<dbReference type="SUPFAM" id="SSF52058">
    <property type="entry name" value="L domain-like"/>
    <property type="match status" value="1"/>
</dbReference>
<dbReference type="InterPro" id="IPR000494">
    <property type="entry name" value="Rcpt_L-dom"/>
</dbReference>
<dbReference type="Pfam" id="PF01030">
    <property type="entry name" value="Recep_L_domain"/>
    <property type="match status" value="1"/>
</dbReference>
<dbReference type="AlphaFoldDB" id="A0A8K0KC02"/>
<proteinExistence type="predicted"/>
<sequence length="299" mass="33634">MDVLASPVNPPAVHMLSSRGIKLAPVVGRSRTVEVFITVDSIFNPIFVNEGAISGSRDVIFSAPVTMATGVEKVPIGREISDVRCGTSEYTQCGTVWLPRTPNGDKFIDLHRIYLWVYYSKAELVGTMCQSVDIRNSVEHLERLRGCRVVEGFVQILLIDRASEENYTNISFPELREITGYLFLYRVNGLKTLEHLFPNLAVIRGHTLFYNYALVAFEVLSLQRIGLHSLTDILRGAVRFEKNPLLCFVHTIEWDLIAKNGKGEHYITVSTHLFLLNALDTCRDFCLDVGPRMLTGLTQ</sequence>
<organism evidence="2 3">
    <name type="scientific">Ladona fulva</name>
    <name type="common">Scarce chaser dragonfly</name>
    <name type="synonym">Libellula fulva</name>
    <dbReference type="NCBI Taxonomy" id="123851"/>
    <lineage>
        <taxon>Eukaryota</taxon>
        <taxon>Metazoa</taxon>
        <taxon>Ecdysozoa</taxon>
        <taxon>Arthropoda</taxon>
        <taxon>Hexapoda</taxon>
        <taxon>Insecta</taxon>
        <taxon>Pterygota</taxon>
        <taxon>Palaeoptera</taxon>
        <taxon>Odonata</taxon>
        <taxon>Epiprocta</taxon>
        <taxon>Anisoptera</taxon>
        <taxon>Libelluloidea</taxon>
        <taxon>Libellulidae</taxon>
        <taxon>Ladona</taxon>
    </lineage>
</organism>
<reference evidence="2" key="1">
    <citation type="submission" date="2013-04" db="EMBL/GenBank/DDBJ databases">
        <authorList>
            <person name="Qu J."/>
            <person name="Murali S.C."/>
            <person name="Bandaranaike D."/>
            <person name="Bellair M."/>
            <person name="Blankenburg K."/>
            <person name="Chao H."/>
            <person name="Dinh H."/>
            <person name="Doddapaneni H."/>
            <person name="Downs B."/>
            <person name="Dugan-Rocha S."/>
            <person name="Elkadiri S."/>
            <person name="Gnanaolivu R.D."/>
            <person name="Hernandez B."/>
            <person name="Javaid M."/>
            <person name="Jayaseelan J.C."/>
            <person name="Lee S."/>
            <person name="Li M."/>
            <person name="Ming W."/>
            <person name="Munidasa M."/>
            <person name="Muniz J."/>
            <person name="Nguyen L."/>
            <person name="Ongeri F."/>
            <person name="Osuji N."/>
            <person name="Pu L.-L."/>
            <person name="Puazo M."/>
            <person name="Qu C."/>
            <person name="Quiroz J."/>
            <person name="Raj R."/>
            <person name="Weissenberger G."/>
            <person name="Xin Y."/>
            <person name="Zou X."/>
            <person name="Han Y."/>
            <person name="Richards S."/>
            <person name="Worley K."/>
            <person name="Muzny D."/>
            <person name="Gibbs R."/>
        </authorList>
    </citation>
    <scope>NUCLEOTIDE SEQUENCE</scope>
    <source>
        <strain evidence="2">Sampled in the wild</strain>
    </source>
</reference>
<feature type="domain" description="Receptor L-domain" evidence="1">
    <location>
        <begin position="146"/>
        <end position="257"/>
    </location>
</feature>
<comment type="caution">
    <text evidence="2">The sequence shown here is derived from an EMBL/GenBank/DDBJ whole genome shotgun (WGS) entry which is preliminary data.</text>
</comment>